<evidence type="ECO:0000259" key="10">
    <source>
        <dbReference type="PROSITE" id="PS51918"/>
    </source>
</evidence>
<dbReference type="InterPro" id="IPR020612">
    <property type="entry name" value="Methylthiotransferase_CS"/>
</dbReference>
<evidence type="ECO:0000256" key="2">
    <source>
        <dbReference type="ARBA" id="ARBA00022485"/>
    </source>
</evidence>
<evidence type="ECO:0000256" key="4">
    <source>
        <dbReference type="ARBA" id="ARBA00022679"/>
    </source>
</evidence>
<dbReference type="Gene3D" id="3.40.50.280">
    <property type="entry name" value="Cobalamin-binding domain"/>
    <property type="match status" value="1"/>
</dbReference>
<keyword evidence="12" id="KW-1185">Reference proteome</keyword>
<keyword evidence="7" id="KW-0408">Iron</keyword>
<dbReference type="PANTHER" id="PTHR43409">
    <property type="entry name" value="ANAEROBIC MAGNESIUM-PROTOPORPHYRIN IX MONOMETHYL ESTER CYCLASE-RELATED"/>
    <property type="match status" value="1"/>
</dbReference>
<gene>
    <name evidence="11" type="ORF">JYU14_01585</name>
</gene>
<sequence>MAKKDVDVLFINPGSRKAIYQSLGDDICAVEPPSLSGLFAEYIKKKGFVVDIVDAMAHGYNGEDVAQLVSSSFNPTLVVLVVYGYQPSASTQNMDSATELCQALKDSNPSIPILMTGTHPSALPVKTLQETAVDFVCNSEGPVTILETLKVVKARSTDVSNVPGLCHHVGNEVVNNPPPPLIQNLDEEMPGVAWELLPMDMYRAHNWHCFDHIDARAPYASIHTSFGCPYRCTFCCINAPFGKSSYRLWSPDTVVKEIDILVNKYGIRNIKFIDEMFILNPQHVLGICDRLIERNYDLNIWAYARVDTVQDKFLEKLRKAGFRWLCLGIESGSKHVRDGVTKGRFSQEDIQDTVRRIKDAGIYLIGNYIFGLPDDTFESMEETLAMAMELNCEFSNFYSAMAYPGSKLYTMAIKEGWELPSSWIGFSQHGHETFPMKTETLSSKEVLLFRDAAFNIFYENENYYDMLRVKFGQGVVDEVKRIMQKRLPRKLFSEDERVTMEKTLRTKFLSVV</sequence>
<dbReference type="InterPro" id="IPR058240">
    <property type="entry name" value="rSAM_sf"/>
</dbReference>
<evidence type="ECO:0000256" key="7">
    <source>
        <dbReference type="ARBA" id="ARBA00023004"/>
    </source>
</evidence>
<keyword evidence="4" id="KW-0808">Transferase</keyword>
<evidence type="ECO:0000256" key="6">
    <source>
        <dbReference type="ARBA" id="ARBA00022723"/>
    </source>
</evidence>
<keyword evidence="8" id="KW-0411">Iron-sulfur</keyword>
<accession>A0ABS3ASZ4</accession>
<reference evidence="11 12" key="1">
    <citation type="submission" date="2021-02" db="EMBL/GenBank/DDBJ databases">
        <title>Activity-based single-cell genomes from oceanic crustal fluid captures similar information to metagenomic and metatranscriptomic surveys with orders of magnitude less sampling.</title>
        <authorList>
            <person name="D'Angelo T.S."/>
            <person name="Orcutt B.N."/>
        </authorList>
    </citation>
    <scope>NUCLEOTIDE SEQUENCE [LARGE SCALE GENOMIC DNA]</scope>
    <source>
        <strain evidence="11">AH-315-G07</strain>
    </source>
</reference>
<dbReference type="SUPFAM" id="SSF102114">
    <property type="entry name" value="Radical SAM enzymes"/>
    <property type="match status" value="1"/>
</dbReference>
<comment type="caution">
    <text evidence="11">The sequence shown here is derived from an EMBL/GenBank/DDBJ whole genome shotgun (WGS) entry which is preliminary data.</text>
</comment>
<comment type="cofactor">
    <cofactor evidence="1">
        <name>[4Fe-4S] cluster</name>
        <dbReference type="ChEBI" id="CHEBI:49883"/>
    </cofactor>
</comment>
<evidence type="ECO:0000256" key="8">
    <source>
        <dbReference type="ARBA" id="ARBA00023014"/>
    </source>
</evidence>
<dbReference type="PROSITE" id="PS51332">
    <property type="entry name" value="B12_BINDING"/>
    <property type="match status" value="1"/>
</dbReference>
<dbReference type="PANTHER" id="PTHR43409:SF7">
    <property type="entry name" value="BLL1977 PROTEIN"/>
    <property type="match status" value="1"/>
</dbReference>
<evidence type="ECO:0000256" key="3">
    <source>
        <dbReference type="ARBA" id="ARBA00022603"/>
    </source>
</evidence>
<dbReference type="Pfam" id="PF04055">
    <property type="entry name" value="Radical_SAM"/>
    <property type="match status" value="1"/>
</dbReference>
<dbReference type="Proteomes" id="UP000722121">
    <property type="component" value="Unassembled WGS sequence"/>
</dbReference>
<dbReference type="InterPro" id="IPR023404">
    <property type="entry name" value="rSAM_horseshoe"/>
</dbReference>
<dbReference type="Gene3D" id="3.80.30.20">
    <property type="entry name" value="tm_1862 like domain"/>
    <property type="match status" value="1"/>
</dbReference>
<proteinExistence type="predicted"/>
<evidence type="ECO:0000256" key="1">
    <source>
        <dbReference type="ARBA" id="ARBA00001966"/>
    </source>
</evidence>
<keyword evidence="6" id="KW-0479">Metal-binding</keyword>
<dbReference type="InterPro" id="IPR006158">
    <property type="entry name" value="Cobalamin-bd"/>
</dbReference>
<dbReference type="InterPro" id="IPR051198">
    <property type="entry name" value="BchE-like"/>
</dbReference>
<feature type="domain" description="Radical SAM core" evidence="10">
    <location>
        <begin position="212"/>
        <end position="445"/>
    </location>
</feature>
<dbReference type="SFLD" id="SFLDG01082">
    <property type="entry name" value="B12-binding_domain_containing"/>
    <property type="match status" value="1"/>
</dbReference>
<protein>
    <submittedName>
        <fullName evidence="11">Radical SAM protein</fullName>
    </submittedName>
</protein>
<feature type="domain" description="B12-binding" evidence="9">
    <location>
        <begin position="15"/>
        <end position="159"/>
    </location>
</feature>
<dbReference type="CDD" id="cd01335">
    <property type="entry name" value="Radical_SAM"/>
    <property type="match status" value="1"/>
</dbReference>
<dbReference type="InterPro" id="IPR007197">
    <property type="entry name" value="rSAM"/>
</dbReference>
<dbReference type="SFLD" id="SFLDS00029">
    <property type="entry name" value="Radical_SAM"/>
    <property type="match status" value="1"/>
</dbReference>
<name>A0ABS3ASZ4_9BACT</name>
<evidence type="ECO:0000256" key="5">
    <source>
        <dbReference type="ARBA" id="ARBA00022691"/>
    </source>
</evidence>
<keyword evidence="5" id="KW-0949">S-adenosyl-L-methionine</keyword>
<evidence type="ECO:0000259" key="9">
    <source>
        <dbReference type="PROSITE" id="PS51332"/>
    </source>
</evidence>
<dbReference type="EMBL" id="JAFITR010000022">
    <property type="protein sequence ID" value="MBN4066758.1"/>
    <property type="molecule type" value="Genomic_DNA"/>
</dbReference>
<dbReference type="PROSITE" id="PS51918">
    <property type="entry name" value="RADICAL_SAM"/>
    <property type="match status" value="1"/>
</dbReference>
<dbReference type="SFLD" id="SFLDG01123">
    <property type="entry name" value="methyltransferase_(Class_B)"/>
    <property type="match status" value="1"/>
</dbReference>
<evidence type="ECO:0000313" key="12">
    <source>
        <dbReference type="Proteomes" id="UP000722121"/>
    </source>
</evidence>
<evidence type="ECO:0000313" key="11">
    <source>
        <dbReference type="EMBL" id="MBN4066758.1"/>
    </source>
</evidence>
<organism evidence="11 12">
    <name type="scientific">Simkania negevensis</name>
    <dbReference type="NCBI Taxonomy" id="83561"/>
    <lineage>
        <taxon>Bacteria</taxon>
        <taxon>Pseudomonadati</taxon>
        <taxon>Chlamydiota</taxon>
        <taxon>Chlamydiia</taxon>
        <taxon>Parachlamydiales</taxon>
        <taxon>Simkaniaceae</taxon>
        <taxon>Simkania</taxon>
    </lineage>
</organism>
<dbReference type="SMART" id="SM00729">
    <property type="entry name" value="Elp3"/>
    <property type="match status" value="1"/>
</dbReference>
<dbReference type="Pfam" id="PF02310">
    <property type="entry name" value="B12-binding"/>
    <property type="match status" value="1"/>
</dbReference>
<dbReference type="InterPro" id="IPR006638">
    <property type="entry name" value="Elp3/MiaA/NifB-like_rSAM"/>
</dbReference>
<keyword evidence="2" id="KW-0004">4Fe-4S</keyword>
<dbReference type="PROSITE" id="PS01278">
    <property type="entry name" value="MTTASE_RADICAL"/>
    <property type="match status" value="1"/>
</dbReference>
<dbReference type="InterPro" id="IPR034466">
    <property type="entry name" value="Methyltransferase_Class_B"/>
</dbReference>
<keyword evidence="3" id="KW-0489">Methyltransferase</keyword>